<protein>
    <recommendedName>
        <fullName evidence="1">Methyltransferase domain-containing protein</fullName>
    </recommendedName>
</protein>
<feature type="domain" description="Methyltransferase" evidence="1">
    <location>
        <begin position="61"/>
        <end position="144"/>
    </location>
</feature>
<proteinExistence type="predicted"/>
<dbReference type="InterPro" id="IPR041698">
    <property type="entry name" value="Methyltransf_25"/>
</dbReference>
<keyword evidence="3" id="KW-1185">Reference proteome</keyword>
<evidence type="ECO:0000259" key="1">
    <source>
        <dbReference type="Pfam" id="PF13649"/>
    </source>
</evidence>
<name>A0A290Q928_9BACT</name>
<dbReference type="OrthoDB" id="9760689at2"/>
<dbReference type="Proteomes" id="UP000217265">
    <property type="component" value="Chromosome"/>
</dbReference>
<dbReference type="KEGG" id="vbh:CMV30_12675"/>
<gene>
    <name evidence="2" type="ORF">CMV30_12675</name>
</gene>
<dbReference type="Pfam" id="PF13649">
    <property type="entry name" value="Methyltransf_25"/>
    <property type="match status" value="1"/>
</dbReference>
<evidence type="ECO:0000313" key="3">
    <source>
        <dbReference type="Proteomes" id="UP000217265"/>
    </source>
</evidence>
<accession>A0A290Q928</accession>
<dbReference type="RefSeq" id="WP_096056378.1">
    <property type="nucleotide sequence ID" value="NZ_CP023344.1"/>
</dbReference>
<dbReference type="SUPFAM" id="SSF53335">
    <property type="entry name" value="S-adenosyl-L-methionine-dependent methyltransferases"/>
    <property type="match status" value="1"/>
</dbReference>
<dbReference type="Gene3D" id="3.40.50.150">
    <property type="entry name" value="Vaccinia Virus protein VP39"/>
    <property type="match status" value="1"/>
</dbReference>
<reference evidence="2 3" key="1">
    <citation type="submission" date="2017-09" db="EMBL/GenBank/DDBJ databases">
        <title>Complete genome sequence of Verrucomicrobial strain HZ-65, isolated from freshwater.</title>
        <authorList>
            <person name="Choi A."/>
        </authorList>
    </citation>
    <scope>NUCLEOTIDE SEQUENCE [LARGE SCALE GENOMIC DNA]</scope>
    <source>
        <strain evidence="2 3">HZ-65</strain>
    </source>
</reference>
<dbReference type="AlphaFoldDB" id="A0A290Q928"/>
<dbReference type="InterPro" id="IPR029063">
    <property type="entry name" value="SAM-dependent_MTases_sf"/>
</dbReference>
<sequence>MQKSDDPDFIHKEHPKRFARDDFWSQIKRTVNGQPVSEHDIQLIVGQIERHIHFSATSHLLDIGCGNGALAARLFQRIAKYTGVDFSPYLLEIAREYFRPNENVAYIESDARAFVTNHTATQTIDKVMLYGCMSYFSRDDFRAMSGALVARFHNVDTVFLGNVPDISSAADFFAARQIASYELGNPHTPIGVWWAQQELVSLGTQLGFSARCVKMPPEFYGHRYRFDVIWSKRHEASQ</sequence>
<evidence type="ECO:0000313" key="2">
    <source>
        <dbReference type="EMBL" id="ATC64747.1"/>
    </source>
</evidence>
<dbReference type="EMBL" id="CP023344">
    <property type="protein sequence ID" value="ATC64747.1"/>
    <property type="molecule type" value="Genomic_DNA"/>
</dbReference>
<organism evidence="2 3">
    <name type="scientific">Nibricoccus aquaticus</name>
    <dbReference type="NCBI Taxonomy" id="2576891"/>
    <lineage>
        <taxon>Bacteria</taxon>
        <taxon>Pseudomonadati</taxon>
        <taxon>Verrucomicrobiota</taxon>
        <taxon>Opitutia</taxon>
        <taxon>Opitutales</taxon>
        <taxon>Opitutaceae</taxon>
        <taxon>Nibricoccus</taxon>
    </lineage>
</organism>
<dbReference type="CDD" id="cd02440">
    <property type="entry name" value="AdoMet_MTases"/>
    <property type="match status" value="1"/>
</dbReference>